<sequence length="207" mass="23806">MMTIPTIPYLPALTAENAGELLPTEGLALQLQQINWNEFPHKPEVDVYLGHCGHSLFLHYVVRKDYVRAVNRNDQEPVYEDSCVEFFLQENENYRNFEFNALGVCLSAVGAKRKSRRRLQTEELALIRRNASLHPDALPPEDVLSDWNLTVEIPFSMIGLERGKSFRGNFYKCGDETLIPHFVSWAPIKTLKPDFHRPEFFAELSIA</sequence>
<dbReference type="CDD" id="cd09620">
    <property type="entry name" value="CBM9_like_3"/>
    <property type="match status" value="1"/>
</dbReference>
<evidence type="ECO:0000313" key="3">
    <source>
        <dbReference type="Proteomes" id="UP000396862"/>
    </source>
</evidence>
<proteinExistence type="predicted"/>
<dbReference type="EMBL" id="BLAU01000001">
    <property type="protein sequence ID" value="GET22486.1"/>
    <property type="molecule type" value="Genomic_DNA"/>
</dbReference>
<name>A0ABQ0ZM18_9BACT</name>
<dbReference type="RefSeq" id="WP_106543578.1">
    <property type="nucleotide sequence ID" value="NZ_BLAU01000001.1"/>
</dbReference>
<dbReference type="SUPFAM" id="SSF49344">
    <property type="entry name" value="CBD9-like"/>
    <property type="match status" value="1"/>
</dbReference>
<dbReference type="Proteomes" id="UP000396862">
    <property type="component" value="Unassembled WGS sequence"/>
</dbReference>
<evidence type="ECO:0000259" key="1">
    <source>
        <dbReference type="Pfam" id="PF16011"/>
    </source>
</evidence>
<organism evidence="2 3">
    <name type="scientific">Prolixibacter denitrificans</name>
    <dbReference type="NCBI Taxonomy" id="1541063"/>
    <lineage>
        <taxon>Bacteria</taxon>
        <taxon>Pseudomonadati</taxon>
        <taxon>Bacteroidota</taxon>
        <taxon>Bacteroidia</taxon>
        <taxon>Marinilabiliales</taxon>
        <taxon>Prolixibacteraceae</taxon>
        <taxon>Prolixibacter</taxon>
    </lineage>
</organism>
<accession>A0ABQ0ZM18</accession>
<dbReference type="InterPro" id="IPR010502">
    <property type="entry name" value="Carb-bd_dom_fam9"/>
</dbReference>
<reference evidence="2 3" key="1">
    <citation type="submission" date="2019-10" db="EMBL/GenBank/DDBJ databases">
        <title>Prolixibacter strains distinguished by the presence of nitrate reductase genes were adept at nitrate-dependent anaerobic corrosion of metallic iron and carbon steel.</title>
        <authorList>
            <person name="Iino T."/>
            <person name="Shono N."/>
            <person name="Ito K."/>
            <person name="Nakamura R."/>
            <person name="Sueoka K."/>
            <person name="Harayama S."/>
            <person name="Ohkuma M."/>
        </authorList>
    </citation>
    <scope>NUCLEOTIDE SEQUENCE [LARGE SCALE GENOMIC DNA]</scope>
    <source>
        <strain evidence="2 3">MIC1-1</strain>
    </source>
</reference>
<keyword evidence="3" id="KW-1185">Reference proteome</keyword>
<evidence type="ECO:0000313" key="2">
    <source>
        <dbReference type="EMBL" id="GET22486.1"/>
    </source>
</evidence>
<dbReference type="Gene3D" id="2.60.40.1190">
    <property type="match status" value="1"/>
</dbReference>
<dbReference type="Pfam" id="PF16011">
    <property type="entry name" value="CBM9_2"/>
    <property type="match status" value="1"/>
</dbReference>
<comment type="caution">
    <text evidence="2">The sequence shown here is derived from an EMBL/GenBank/DDBJ whole genome shotgun (WGS) entry which is preliminary data.</text>
</comment>
<gene>
    <name evidence="2" type="ORF">JCM18694_27320</name>
</gene>
<protein>
    <recommendedName>
        <fullName evidence="1">Carbohydrate-binding domain-containing protein</fullName>
    </recommendedName>
</protein>
<feature type="domain" description="Carbohydrate-binding" evidence="1">
    <location>
        <begin position="27"/>
        <end position="205"/>
    </location>
</feature>